<evidence type="ECO:0000313" key="2">
    <source>
        <dbReference type="Proteomes" id="UP000230551"/>
    </source>
</evidence>
<gene>
    <name evidence="1" type="ORF">CQY22_018225</name>
</gene>
<dbReference type="EMBL" id="PDCN02000042">
    <property type="protein sequence ID" value="PIB73107.1"/>
    <property type="molecule type" value="Genomic_DNA"/>
</dbReference>
<protein>
    <submittedName>
        <fullName evidence="1">Uncharacterized protein</fullName>
    </submittedName>
</protein>
<reference evidence="1 2" key="1">
    <citation type="journal article" date="2017" name="Infect. Genet. Evol.">
        <title>The new phylogeny of the genus Mycobacterium: The old and the news.</title>
        <authorList>
            <person name="Tortoli E."/>
            <person name="Fedrizzi T."/>
            <person name="Meehan C.J."/>
            <person name="Trovato A."/>
            <person name="Grottola A."/>
            <person name="Giacobazzi E."/>
            <person name="Serpini G.F."/>
            <person name="Tagliazucchi S."/>
            <person name="Fabio A."/>
            <person name="Bettua C."/>
            <person name="Bertorelli R."/>
            <person name="Frascaro F."/>
            <person name="De Sanctis V."/>
            <person name="Pecorari M."/>
            <person name="Jousson O."/>
            <person name="Segata N."/>
            <person name="Cirillo D.M."/>
        </authorList>
    </citation>
    <scope>NUCLEOTIDE SEQUENCE [LARGE SCALE GENOMIC DNA]</scope>
    <source>
        <strain evidence="1 2">CIP1034565</strain>
    </source>
</reference>
<keyword evidence="2" id="KW-1185">Reference proteome</keyword>
<accession>A0A2G5P485</accession>
<dbReference type="AlphaFoldDB" id="A0A2G5P485"/>
<evidence type="ECO:0000313" key="1">
    <source>
        <dbReference type="EMBL" id="PIB73107.1"/>
    </source>
</evidence>
<sequence length="85" mass="9959">MLVQGLGLQELPRITRQLRKPRPTEQARQRIRRAGQQLQRITCTAARKLRDLRNLRERLVQSFPNRGVFEKPIDGRGEQRCELVG</sequence>
<name>A0A2G5P485_9MYCO</name>
<proteinExistence type="predicted"/>
<comment type="caution">
    <text evidence="1">The sequence shown here is derived from an EMBL/GenBank/DDBJ whole genome shotgun (WGS) entry which is preliminary data.</text>
</comment>
<organism evidence="1 2">
    <name type="scientific">Mycolicibacterium brumae</name>
    <dbReference type="NCBI Taxonomy" id="85968"/>
    <lineage>
        <taxon>Bacteria</taxon>
        <taxon>Bacillati</taxon>
        <taxon>Actinomycetota</taxon>
        <taxon>Actinomycetes</taxon>
        <taxon>Mycobacteriales</taxon>
        <taxon>Mycobacteriaceae</taxon>
        <taxon>Mycolicibacterium</taxon>
    </lineage>
</organism>
<dbReference type="Proteomes" id="UP000230551">
    <property type="component" value="Unassembled WGS sequence"/>
</dbReference>